<dbReference type="OrthoDB" id="186847at2"/>
<feature type="signal peptide" evidence="1">
    <location>
        <begin position="1"/>
        <end position="22"/>
    </location>
</feature>
<proteinExistence type="predicted"/>
<protein>
    <submittedName>
        <fullName evidence="3">Lipolytic protein G-D-S-L family</fullName>
    </submittedName>
</protein>
<dbReference type="eggNOG" id="COG2755">
    <property type="taxonomic scope" value="Bacteria"/>
</dbReference>
<dbReference type="Proteomes" id="UP000000925">
    <property type="component" value="Chromosome"/>
</dbReference>
<gene>
    <name evidence="3" type="ordered locus">Caka_3049</name>
</gene>
<accession>D5EI22</accession>
<dbReference type="PANTHER" id="PTHR30383">
    <property type="entry name" value="THIOESTERASE 1/PROTEASE 1/LYSOPHOSPHOLIPASE L1"/>
    <property type="match status" value="1"/>
</dbReference>
<evidence type="ECO:0000256" key="1">
    <source>
        <dbReference type="SAM" id="SignalP"/>
    </source>
</evidence>
<evidence type="ECO:0000313" key="4">
    <source>
        <dbReference type="Proteomes" id="UP000000925"/>
    </source>
</evidence>
<dbReference type="GO" id="GO:0004622">
    <property type="term" value="F:phosphatidylcholine lysophospholipase activity"/>
    <property type="evidence" value="ECO:0007669"/>
    <property type="project" value="TreeGrafter"/>
</dbReference>
<sequence>MSTILLPKWCVLLAVTLLSSLAATPAPVPAFKAGDRVVHIGDSITHGGSYHSNVYLFYLTRFPQQSFQVWNCGISGDTAPGTNQRFDWDIAVHRPNRATIMLGMNDAWAWLFNSDASLVSREQGKDTARKLYREEMSQLLDSLQQLDCEITLIRPSIYDQTVVNPTNNLVGKNDLLGEFAGYVDQLALEYDASVIDFYDSMGDLNASLQATDPSATVVGLDRVHPGAAGHLVMSYQFLKSMEMPQLVSLISLDADSGEIVELDNVQLRKGGKIEKDRIEFVCLEGALPFPLTDAQAVAAQWVPFQRDFNQQTIIIANLRAGQYELRIDEQHLGSYSAAEFAEGVQLADCADSPQYQQALKVQAAHQDYLQVAGKLRSLAHVRHSMIAKLDPPVDEDDLDALRLALDAHLAKSEGKSWYGYLKQQIDRYFTERPNEQLLWEQHDRLQAILWELNQPIEHRWVIQRID</sequence>
<dbReference type="HOGENOM" id="CLU_032210_0_0_0"/>
<name>D5EI22_CORAD</name>
<dbReference type="RefSeq" id="WP_013044778.1">
    <property type="nucleotide sequence ID" value="NC_014008.1"/>
</dbReference>
<dbReference type="InterPro" id="IPR013830">
    <property type="entry name" value="SGNH_hydro"/>
</dbReference>
<dbReference type="PANTHER" id="PTHR30383:SF5">
    <property type="entry name" value="SGNH HYDROLASE-TYPE ESTERASE DOMAIN-CONTAINING PROTEIN"/>
    <property type="match status" value="1"/>
</dbReference>
<reference evidence="3 4" key="1">
    <citation type="journal article" date="2010" name="Stand. Genomic Sci.">
        <title>Complete genome sequence of Coraliomargarita akajimensis type strain (04OKA010-24).</title>
        <authorList>
            <person name="Mavromatis K."/>
            <person name="Abt B."/>
            <person name="Brambilla E."/>
            <person name="Lapidus A."/>
            <person name="Copeland A."/>
            <person name="Deshpande S."/>
            <person name="Nolan M."/>
            <person name="Lucas S."/>
            <person name="Tice H."/>
            <person name="Cheng J.F."/>
            <person name="Han C."/>
            <person name="Detter J.C."/>
            <person name="Woyke T."/>
            <person name="Goodwin L."/>
            <person name="Pitluck S."/>
            <person name="Held B."/>
            <person name="Brettin T."/>
            <person name="Tapia R."/>
            <person name="Ivanova N."/>
            <person name="Mikhailova N."/>
            <person name="Pati A."/>
            <person name="Liolios K."/>
            <person name="Chen A."/>
            <person name="Palaniappan K."/>
            <person name="Land M."/>
            <person name="Hauser L."/>
            <person name="Chang Y.J."/>
            <person name="Jeffries C.D."/>
            <person name="Rohde M."/>
            <person name="Goker M."/>
            <person name="Bristow J."/>
            <person name="Eisen J.A."/>
            <person name="Markowitz V."/>
            <person name="Hugenholtz P."/>
            <person name="Klenk H.P."/>
            <person name="Kyrpides N.C."/>
        </authorList>
    </citation>
    <scope>NUCLEOTIDE SEQUENCE [LARGE SCALE GENOMIC DNA]</scope>
    <source>
        <strain evidence="4">DSM 45221 / IAM 15411 / JCM 23193 / KCTC 12865</strain>
    </source>
</reference>
<dbReference type="CDD" id="cd01834">
    <property type="entry name" value="SGNH_hydrolase_like_2"/>
    <property type="match status" value="1"/>
</dbReference>
<dbReference type="InterPro" id="IPR051532">
    <property type="entry name" value="Ester_Hydrolysis_Enzymes"/>
</dbReference>
<dbReference type="SUPFAM" id="SSF52266">
    <property type="entry name" value="SGNH hydrolase"/>
    <property type="match status" value="1"/>
</dbReference>
<evidence type="ECO:0000259" key="2">
    <source>
        <dbReference type="Pfam" id="PF13472"/>
    </source>
</evidence>
<dbReference type="Pfam" id="PF13472">
    <property type="entry name" value="Lipase_GDSL_2"/>
    <property type="match status" value="1"/>
</dbReference>
<dbReference type="InterPro" id="IPR036514">
    <property type="entry name" value="SGNH_hydro_sf"/>
</dbReference>
<keyword evidence="1" id="KW-0732">Signal</keyword>
<evidence type="ECO:0000313" key="3">
    <source>
        <dbReference type="EMBL" id="ADE56062.1"/>
    </source>
</evidence>
<feature type="chain" id="PRO_5003071509" evidence="1">
    <location>
        <begin position="23"/>
        <end position="466"/>
    </location>
</feature>
<dbReference type="STRING" id="583355.Caka_3049"/>
<dbReference type="KEGG" id="caa:Caka_3049"/>
<organism evidence="3 4">
    <name type="scientific">Coraliomargarita akajimensis (strain DSM 45221 / IAM 15411 / JCM 23193 / KCTC 12865 / 04OKA010-24)</name>
    <dbReference type="NCBI Taxonomy" id="583355"/>
    <lineage>
        <taxon>Bacteria</taxon>
        <taxon>Pseudomonadati</taxon>
        <taxon>Verrucomicrobiota</taxon>
        <taxon>Opitutia</taxon>
        <taxon>Puniceicoccales</taxon>
        <taxon>Coraliomargaritaceae</taxon>
        <taxon>Coraliomargarita</taxon>
    </lineage>
</organism>
<dbReference type="Gene3D" id="3.40.50.1110">
    <property type="entry name" value="SGNH hydrolase"/>
    <property type="match status" value="1"/>
</dbReference>
<keyword evidence="4" id="KW-1185">Reference proteome</keyword>
<dbReference type="AlphaFoldDB" id="D5EI22"/>
<feature type="domain" description="SGNH hydrolase-type esterase" evidence="2">
    <location>
        <begin position="40"/>
        <end position="230"/>
    </location>
</feature>
<dbReference type="EMBL" id="CP001998">
    <property type="protein sequence ID" value="ADE56062.1"/>
    <property type="molecule type" value="Genomic_DNA"/>
</dbReference>